<dbReference type="InterPro" id="IPR013087">
    <property type="entry name" value="Znf_C2H2_type"/>
</dbReference>
<dbReference type="EMBL" id="KV423952">
    <property type="protein sequence ID" value="KZT58323.1"/>
    <property type="molecule type" value="Genomic_DNA"/>
</dbReference>
<evidence type="ECO:0000256" key="3">
    <source>
        <dbReference type="ARBA" id="ARBA00022771"/>
    </source>
</evidence>
<keyword evidence="4" id="KW-0862">Zinc</keyword>
<reference evidence="7 8" key="1">
    <citation type="journal article" date="2016" name="Mol. Biol. Evol.">
        <title>Comparative Genomics of Early-Diverging Mushroom-Forming Fungi Provides Insights into the Origins of Lignocellulose Decay Capabilities.</title>
        <authorList>
            <person name="Nagy L.G."/>
            <person name="Riley R."/>
            <person name="Tritt A."/>
            <person name="Adam C."/>
            <person name="Daum C."/>
            <person name="Floudas D."/>
            <person name="Sun H."/>
            <person name="Yadav J.S."/>
            <person name="Pangilinan J."/>
            <person name="Larsson K.H."/>
            <person name="Matsuura K."/>
            <person name="Barry K."/>
            <person name="Labutti K."/>
            <person name="Kuo R."/>
            <person name="Ohm R.A."/>
            <person name="Bhattacharya S.S."/>
            <person name="Shirouzu T."/>
            <person name="Yoshinaga Y."/>
            <person name="Martin F.M."/>
            <person name="Grigoriev I.V."/>
            <person name="Hibbett D.S."/>
        </authorList>
    </citation>
    <scope>NUCLEOTIDE SEQUENCE [LARGE SCALE GENOMIC DNA]</scope>
    <source>
        <strain evidence="7 8">HHB12733</strain>
    </source>
</reference>
<dbReference type="PROSITE" id="PS00028">
    <property type="entry name" value="ZINC_FINGER_C2H2_1"/>
    <property type="match status" value="2"/>
</dbReference>
<dbReference type="InterPro" id="IPR003604">
    <property type="entry name" value="Matrin/U1-like-C_Znf_C2H2"/>
</dbReference>
<evidence type="ECO:0000259" key="6">
    <source>
        <dbReference type="PROSITE" id="PS50157"/>
    </source>
</evidence>
<dbReference type="SMART" id="SM00355">
    <property type="entry name" value="ZnF_C2H2"/>
    <property type="match status" value="6"/>
</dbReference>
<dbReference type="InParanoid" id="A0A165GPT3"/>
<dbReference type="AlphaFoldDB" id="A0A165GPT3"/>
<evidence type="ECO:0000313" key="7">
    <source>
        <dbReference type="EMBL" id="KZT58323.1"/>
    </source>
</evidence>
<feature type="domain" description="C2H2-type" evidence="6">
    <location>
        <begin position="174"/>
        <end position="203"/>
    </location>
</feature>
<evidence type="ECO:0000256" key="4">
    <source>
        <dbReference type="ARBA" id="ARBA00022833"/>
    </source>
</evidence>
<dbReference type="Pfam" id="PF12171">
    <property type="entry name" value="zf-C2H2_jaz"/>
    <property type="match status" value="1"/>
</dbReference>
<dbReference type="SMART" id="SM00451">
    <property type="entry name" value="ZnF_U1"/>
    <property type="match status" value="2"/>
</dbReference>
<proteinExistence type="predicted"/>
<feature type="domain" description="C2H2-type" evidence="6">
    <location>
        <begin position="59"/>
        <end position="83"/>
    </location>
</feature>
<evidence type="ECO:0000256" key="1">
    <source>
        <dbReference type="ARBA" id="ARBA00022723"/>
    </source>
</evidence>
<dbReference type="InterPro" id="IPR022755">
    <property type="entry name" value="Znf_C2H2_jaz"/>
</dbReference>
<dbReference type="PROSITE" id="PS50157">
    <property type="entry name" value="ZINC_FINGER_C2H2_2"/>
    <property type="match status" value="4"/>
</dbReference>
<dbReference type="STRING" id="1353952.A0A165GPT3"/>
<dbReference type="Pfam" id="PF12874">
    <property type="entry name" value="zf-met"/>
    <property type="match status" value="1"/>
</dbReference>
<accession>A0A165GPT3</accession>
<keyword evidence="3 5" id="KW-0863">Zinc-finger</keyword>
<keyword evidence="1" id="KW-0479">Metal-binding</keyword>
<dbReference type="PANTHER" id="PTHR24409:SF295">
    <property type="entry name" value="AZ2-RELATED"/>
    <property type="match status" value="1"/>
</dbReference>
<feature type="domain" description="C2H2-type" evidence="6">
    <location>
        <begin position="33"/>
        <end position="58"/>
    </location>
</feature>
<dbReference type="Gene3D" id="3.30.160.60">
    <property type="entry name" value="Classic Zinc Finger"/>
    <property type="match status" value="1"/>
</dbReference>
<evidence type="ECO:0000256" key="5">
    <source>
        <dbReference type="PROSITE-ProRule" id="PRU00042"/>
    </source>
</evidence>
<dbReference type="OrthoDB" id="6077919at2759"/>
<dbReference type="InterPro" id="IPR036236">
    <property type="entry name" value="Znf_C2H2_sf"/>
</dbReference>
<dbReference type="GO" id="GO:0000981">
    <property type="term" value="F:DNA-binding transcription factor activity, RNA polymerase II-specific"/>
    <property type="evidence" value="ECO:0007669"/>
    <property type="project" value="TreeGrafter"/>
</dbReference>
<keyword evidence="2" id="KW-0677">Repeat</keyword>
<dbReference type="PANTHER" id="PTHR24409">
    <property type="entry name" value="ZINC FINGER PROTEIN 142"/>
    <property type="match status" value="1"/>
</dbReference>
<evidence type="ECO:0000313" key="8">
    <source>
        <dbReference type="Proteomes" id="UP000076842"/>
    </source>
</evidence>
<dbReference type="Proteomes" id="UP000076842">
    <property type="component" value="Unassembled WGS sequence"/>
</dbReference>
<protein>
    <recommendedName>
        <fullName evidence="6">C2H2-type domain-containing protein</fullName>
    </recommendedName>
</protein>
<dbReference type="GO" id="GO:0008270">
    <property type="term" value="F:zinc ion binding"/>
    <property type="evidence" value="ECO:0007669"/>
    <property type="project" value="UniProtKB-KW"/>
</dbReference>
<dbReference type="GO" id="GO:0005634">
    <property type="term" value="C:nucleus"/>
    <property type="evidence" value="ECO:0007669"/>
    <property type="project" value="TreeGrafter"/>
</dbReference>
<keyword evidence="8" id="KW-1185">Reference proteome</keyword>
<name>A0A165GPT3_9BASI</name>
<organism evidence="7 8">
    <name type="scientific">Calocera cornea HHB12733</name>
    <dbReference type="NCBI Taxonomy" id="1353952"/>
    <lineage>
        <taxon>Eukaryota</taxon>
        <taxon>Fungi</taxon>
        <taxon>Dikarya</taxon>
        <taxon>Basidiomycota</taxon>
        <taxon>Agaricomycotina</taxon>
        <taxon>Dacrymycetes</taxon>
        <taxon>Dacrymycetales</taxon>
        <taxon>Dacrymycetaceae</taxon>
        <taxon>Calocera</taxon>
    </lineage>
</organism>
<sequence>MVYIPGYDRRCRFCDADLRGYDHPFDHHMATHYACSQTECWRAFSSKAALDWHLLESHYFCRKCQRLFESEQNLQAHLRSRAHVVPTYRCPMGECQRKFTSRAALALHLESGACLSDITRTLIDKHILDHPLRDVICNPYSNSSTTSSGPCKPLPVPPCRTGPASDASWTGSGYECVSCQIVFPSRAQLDQHLASPKHARTSELTYRCPDLDCARPATTLSGLCQHIESGVCRVHRYGGIESVLDMIISGMRDLQGLSVPVLQTEDLPVAQVYTILV</sequence>
<dbReference type="Pfam" id="PF00096">
    <property type="entry name" value="zf-C2H2"/>
    <property type="match status" value="1"/>
</dbReference>
<gene>
    <name evidence="7" type="ORF">CALCODRAFT_242597</name>
</gene>
<feature type="domain" description="C2H2-type" evidence="6">
    <location>
        <begin position="88"/>
        <end position="108"/>
    </location>
</feature>
<dbReference type="SUPFAM" id="SSF57667">
    <property type="entry name" value="beta-beta-alpha zinc fingers"/>
    <property type="match status" value="2"/>
</dbReference>
<dbReference type="GO" id="GO:0000977">
    <property type="term" value="F:RNA polymerase II transcription regulatory region sequence-specific DNA binding"/>
    <property type="evidence" value="ECO:0007669"/>
    <property type="project" value="TreeGrafter"/>
</dbReference>
<evidence type="ECO:0000256" key="2">
    <source>
        <dbReference type="ARBA" id="ARBA00022737"/>
    </source>
</evidence>